<dbReference type="PRINTS" id="PR00364">
    <property type="entry name" value="DISEASERSIST"/>
</dbReference>
<evidence type="ECO:0000313" key="10">
    <source>
        <dbReference type="EMBL" id="CAK9137827.1"/>
    </source>
</evidence>
<evidence type="ECO:0000259" key="9">
    <source>
        <dbReference type="Pfam" id="PF23598"/>
    </source>
</evidence>
<dbReference type="InterPro" id="IPR002182">
    <property type="entry name" value="NB-ARC"/>
</dbReference>
<reference evidence="10 11" key="1">
    <citation type="submission" date="2024-02" db="EMBL/GenBank/DDBJ databases">
        <authorList>
            <person name="Vignale AGUSTIN F."/>
            <person name="Sosa J E."/>
            <person name="Modenutti C."/>
        </authorList>
    </citation>
    <scope>NUCLEOTIDE SEQUENCE [LARGE SCALE GENOMIC DNA]</scope>
</reference>
<feature type="compositionally biased region" description="Low complexity" evidence="6">
    <location>
        <begin position="165"/>
        <end position="178"/>
    </location>
</feature>
<organism evidence="10 11">
    <name type="scientific">Ilex paraguariensis</name>
    <name type="common">yerba mate</name>
    <dbReference type="NCBI Taxonomy" id="185542"/>
    <lineage>
        <taxon>Eukaryota</taxon>
        <taxon>Viridiplantae</taxon>
        <taxon>Streptophyta</taxon>
        <taxon>Embryophyta</taxon>
        <taxon>Tracheophyta</taxon>
        <taxon>Spermatophyta</taxon>
        <taxon>Magnoliopsida</taxon>
        <taxon>eudicotyledons</taxon>
        <taxon>Gunneridae</taxon>
        <taxon>Pentapetalae</taxon>
        <taxon>asterids</taxon>
        <taxon>campanulids</taxon>
        <taxon>Aquifoliales</taxon>
        <taxon>Aquifoliaceae</taxon>
        <taxon>Ilex</taxon>
    </lineage>
</organism>
<dbReference type="Pfam" id="PF23559">
    <property type="entry name" value="WHD_DRP"/>
    <property type="match status" value="1"/>
</dbReference>
<dbReference type="Gene3D" id="3.40.50.300">
    <property type="entry name" value="P-loop containing nucleotide triphosphate hydrolases"/>
    <property type="match status" value="1"/>
</dbReference>
<feature type="coiled-coil region" evidence="5">
    <location>
        <begin position="36"/>
        <end position="63"/>
    </location>
</feature>
<evidence type="ECO:0000256" key="6">
    <source>
        <dbReference type="SAM" id="MobiDB-lite"/>
    </source>
</evidence>
<proteinExistence type="predicted"/>
<accession>A0ABC8QZG0</accession>
<dbReference type="GO" id="GO:0006952">
    <property type="term" value="P:defense response"/>
    <property type="evidence" value="ECO:0007669"/>
    <property type="project" value="UniProtKB-KW"/>
</dbReference>
<feature type="region of interest" description="Disordered" evidence="6">
    <location>
        <begin position="610"/>
        <end position="637"/>
    </location>
</feature>
<evidence type="ECO:0000313" key="11">
    <source>
        <dbReference type="Proteomes" id="UP001642360"/>
    </source>
</evidence>
<evidence type="ECO:0000259" key="8">
    <source>
        <dbReference type="Pfam" id="PF23559"/>
    </source>
</evidence>
<keyword evidence="1" id="KW-0433">Leucine-rich repeat</keyword>
<protein>
    <recommendedName>
        <fullName evidence="12">NB-ARC domain-containing protein</fullName>
    </recommendedName>
</protein>
<dbReference type="SUPFAM" id="SSF52047">
    <property type="entry name" value="RNI-like"/>
    <property type="match status" value="1"/>
</dbReference>
<dbReference type="Proteomes" id="UP001642360">
    <property type="component" value="Unassembled WGS sequence"/>
</dbReference>
<keyword evidence="2" id="KW-0677">Repeat</keyword>
<keyword evidence="5" id="KW-0175">Coiled coil</keyword>
<dbReference type="Pfam" id="PF00931">
    <property type="entry name" value="NB-ARC"/>
    <property type="match status" value="1"/>
</dbReference>
<dbReference type="PANTHER" id="PTHR23155">
    <property type="entry name" value="DISEASE RESISTANCE PROTEIN RP"/>
    <property type="match status" value="1"/>
</dbReference>
<dbReference type="InterPro" id="IPR042197">
    <property type="entry name" value="Apaf_helical"/>
</dbReference>
<dbReference type="GO" id="GO:0051707">
    <property type="term" value="P:response to other organism"/>
    <property type="evidence" value="ECO:0007669"/>
    <property type="project" value="UniProtKB-ARBA"/>
</dbReference>
<feature type="compositionally biased region" description="Basic and acidic residues" evidence="6">
    <location>
        <begin position="188"/>
        <end position="197"/>
    </location>
</feature>
<feature type="domain" description="NB-ARC" evidence="7">
    <location>
        <begin position="209"/>
        <end position="387"/>
    </location>
</feature>
<dbReference type="InterPro" id="IPR058922">
    <property type="entry name" value="WHD_DRP"/>
</dbReference>
<dbReference type="Gene3D" id="3.80.10.10">
    <property type="entry name" value="Ribonuclease Inhibitor"/>
    <property type="match status" value="1"/>
</dbReference>
<sequence length="1032" mass="116885">MEQAKEASGVVIGEAAGAASLLLRKLKGYIETKSCSSKLRKELKALKGEIQHLLTNFAEVERNHARLFDDQTTLTDQSFQQEVLWMSTSKDVISNIEDEVDQIMTVHQSNNINATPKLFWMLPCTAVANCRTIKKHLTVIRELQNGGRKSRHHVSESQAEHSSAAPVAGVDNNNNGNDIQVDFPQENKGVEGQDKGKSYPANCSSTTREKIEEELVQFLTDKRNEDFPALMLVTGMAGVGKTFLVQKAFNKVKQTSSAAFWISYDSSLEKKDILANLYENVILMDCTYVLLPTYAREHMEVTGLQEHLKCKLSLLESSILIVDDVPDVKEAWDLFSQAFPNSGKVIFITHNIESAKAFKCDITPTCLEVDKLKHEDAWKLFRETVSKHPKYNHPWGCPESLKIAEAIVRDCHGVPLPIVTIATQLANQGMHSSVGSMLRANLVKKSFLPTATTETQTHPADHNISNNAILMLCYNALCFPLKYILLYCCFYLRGPEIPEKKLIRLCVAEGLVEDTENTIAEVAAADCLDQLVYCELIVRRDIPGKPRTYRIKDKLRELAPHIVPKPRKYTRPLWITDNVVSFTGNSSNTTIDSISQKDIAFVRSCFVSQSQQKSGKNPESENSEPTAEIQEKSEMIHQQKKKTERPKIFPLLIWGCQLLRVLDFTDAEFIEELPDQLGDIVHLRYLGLRSTKIKKLPQSLSRLTNLQCLDIRDTKVTSLPVSMMRHDKFRHLHLAKSFMRKVVDMQLTKKLEAPNLQTLAGVKSTNPLLETLPKWIRLRKLSIGRVKGFQSSNLCDAINNMKLLHSLAIKTHGVEELNMDTLIKNGSLETLKVGGCIVSLAHVVHCFGSLTRLYLWDNMSNDDPFQCLHNLNNLIVLCLSNAYREKEMKCCTGWFPNLKKLSIQRMRMLEVFEIEKGAMENLENFLVGYCPRLKPTREGGAVRDLDYLQHLKLVQISHMPLKYAEGLAEDPPNGYHSARFHIHVFPQNEFKDQFRGGERILESNTPGKQLEGIESIHELRLRSALNSFPYFF</sequence>
<dbReference type="InterPro" id="IPR027417">
    <property type="entry name" value="P-loop_NTPase"/>
</dbReference>
<evidence type="ECO:0000256" key="3">
    <source>
        <dbReference type="ARBA" id="ARBA00022741"/>
    </source>
</evidence>
<evidence type="ECO:0000256" key="5">
    <source>
        <dbReference type="SAM" id="Coils"/>
    </source>
</evidence>
<dbReference type="AlphaFoldDB" id="A0ABC8QZG0"/>
<dbReference type="InterPro" id="IPR055414">
    <property type="entry name" value="LRR_R13L4/SHOC2-like"/>
</dbReference>
<comment type="caution">
    <text evidence="10">The sequence shown here is derived from an EMBL/GenBank/DDBJ whole genome shotgun (WGS) entry which is preliminary data.</text>
</comment>
<feature type="domain" description="Disease resistance protein winged helix" evidence="8">
    <location>
        <begin position="495"/>
        <end position="559"/>
    </location>
</feature>
<evidence type="ECO:0008006" key="12">
    <source>
        <dbReference type="Google" id="ProtNLM"/>
    </source>
</evidence>
<name>A0ABC8QZG0_9AQUA</name>
<evidence type="ECO:0000256" key="4">
    <source>
        <dbReference type="ARBA" id="ARBA00022821"/>
    </source>
</evidence>
<evidence type="ECO:0000259" key="7">
    <source>
        <dbReference type="Pfam" id="PF00931"/>
    </source>
</evidence>
<feature type="domain" description="Disease resistance R13L4/SHOC-2-like LRR" evidence="9">
    <location>
        <begin position="654"/>
        <end position="956"/>
    </location>
</feature>
<keyword evidence="4" id="KW-0611">Plant defense</keyword>
<dbReference type="InterPro" id="IPR032675">
    <property type="entry name" value="LRR_dom_sf"/>
</dbReference>
<dbReference type="Pfam" id="PF23598">
    <property type="entry name" value="LRR_14"/>
    <property type="match status" value="1"/>
</dbReference>
<dbReference type="InterPro" id="IPR044974">
    <property type="entry name" value="Disease_R_plants"/>
</dbReference>
<keyword evidence="11" id="KW-1185">Reference proteome</keyword>
<gene>
    <name evidence="10" type="ORF">ILEXP_LOCUS4864</name>
</gene>
<keyword evidence="3" id="KW-0547">Nucleotide-binding</keyword>
<dbReference type="EMBL" id="CAUOFW020000837">
    <property type="protein sequence ID" value="CAK9137827.1"/>
    <property type="molecule type" value="Genomic_DNA"/>
</dbReference>
<feature type="region of interest" description="Disordered" evidence="6">
    <location>
        <begin position="144"/>
        <end position="203"/>
    </location>
</feature>
<dbReference type="Gene3D" id="1.10.8.430">
    <property type="entry name" value="Helical domain of apoptotic protease-activating factors"/>
    <property type="match status" value="1"/>
</dbReference>
<evidence type="ECO:0000256" key="1">
    <source>
        <dbReference type="ARBA" id="ARBA00022614"/>
    </source>
</evidence>
<evidence type="ECO:0000256" key="2">
    <source>
        <dbReference type="ARBA" id="ARBA00022737"/>
    </source>
</evidence>
<dbReference type="SUPFAM" id="SSF52540">
    <property type="entry name" value="P-loop containing nucleoside triphosphate hydrolases"/>
    <property type="match status" value="1"/>
</dbReference>
<dbReference type="PANTHER" id="PTHR23155:SF1205">
    <property type="entry name" value="DISEASE RESISTANCE PROTEIN RPM1"/>
    <property type="match status" value="1"/>
</dbReference>